<dbReference type="RefSeq" id="XP_024369303.1">
    <property type="nucleotide sequence ID" value="XM_024513535.2"/>
</dbReference>
<feature type="domain" description="Longin" evidence="14">
    <location>
        <begin position="6"/>
        <end position="120"/>
    </location>
</feature>
<sequence>MVKLTLIARVTDGLPLAEGLDDGREQNDMEFYKQQAKQLCKELSRRQHEASRMSVETGPYFFHYIIEGGVCYLTLCERSYPKKLAYQYLEELQREFEKVNRSQIETVARPYAFIKFDTFIQKTRKLYQDTRTQRNLSKLNDDLYEVTQIMTRNIQEVLGVGDRLDHIIRINVNKDTDSPPGSKRIFYSIMLREIADLKVSQMSSRLATESKVYSDKAKDLNRQALIRKWAPVGIVIGVVLLLLWFRRSFWS</sequence>
<evidence type="ECO:0000256" key="13">
    <source>
        <dbReference type="SAM" id="Phobius"/>
    </source>
</evidence>
<dbReference type="GO" id="GO:0015031">
    <property type="term" value="P:protein transport"/>
    <property type="evidence" value="ECO:0007669"/>
    <property type="project" value="UniProtKB-KW"/>
</dbReference>
<keyword evidence="7" id="KW-0653">Protein transport</keyword>
<keyword evidence="9" id="KW-0333">Golgi apparatus</keyword>
<dbReference type="Proteomes" id="UP000006727">
    <property type="component" value="Chromosome 3"/>
</dbReference>
<dbReference type="PROSITE" id="PS50892">
    <property type="entry name" value="V_SNARE"/>
    <property type="match status" value="1"/>
</dbReference>
<evidence type="ECO:0000313" key="16">
    <source>
        <dbReference type="EnsemblPlants" id="Pp3c3_11610V3.2"/>
    </source>
</evidence>
<dbReference type="InterPro" id="IPR011012">
    <property type="entry name" value="Longin-like_dom_sf"/>
</dbReference>
<dbReference type="CDD" id="cd15866">
    <property type="entry name" value="R-SNARE_SEC22"/>
    <property type="match status" value="1"/>
</dbReference>
<name>A0A7I4D7B1_PHYPA</name>
<feature type="transmembrane region" description="Helical" evidence="13">
    <location>
        <begin position="229"/>
        <end position="245"/>
    </location>
</feature>
<evidence type="ECO:0000259" key="15">
    <source>
        <dbReference type="PROSITE" id="PS50892"/>
    </source>
</evidence>
<dbReference type="SUPFAM" id="SSF58038">
    <property type="entry name" value="SNARE fusion complex"/>
    <property type="match status" value="1"/>
</dbReference>
<dbReference type="GO" id="GO:0006888">
    <property type="term" value="P:endoplasmic reticulum to Golgi vesicle-mediated transport"/>
    <property type="evidence" value="ECO:0000318"/>
    <property type="project" value="GO_Central"/>
</dbReference>
<dbReference type="EMBL" id="ABEU02000003">
    <property type="status" value="NOT_ANNOTATED_CDS"/>
    <property type="molecule type" value="Genomic_DNA"/>
</dbReference>
<dbReference type="Gramene" id="Pp3c3_11610V3.2">
    <property type="protein sequence ID" value="Pp3c3_11610V3.2"/>
    <property type="gene ID" value="Pp3c3_11610"/>
</dbReference>
<keyword evidence="10 12" id="KW-0175">Coiled coil</keyword>
<keyword evidence="5 13" id="KW-0812">Transmembrane</keyword>
<dbReference type="InterPro" id="IPR042855">
    <property type="entry name" value="V_SNARE_CC"/>
</dbReference>
<evidence type="ECO:0000256" key="10">
    <source>
        <dbReference type="ARBA" id="ARBA00023054"/>
    </source>
</evidence>
<feature type="domain" description="V-SNARE coiled-coil homology" evidence="15">
    <location>
        <begin position="135"/>
        <end position="227"/>
    </location>
</feature>
<gene>
    <name evidence="16" type="primary">LOC112279270</name>
</gene>
<keyword evidence="11 13" id="KW-0472">Membrane</keyword>
<keyword evidence="8 13" id="KW-1133">Transmembrane helix</keyword>
<accession>A0A7I4D7B1</accession>
<dbReference type="FunFam" id="3.30.450.50:FF:000003">
    <property type="entry name" value="25.3 kDa vesicle transport protein-like"/>
    <property type="match status" value="1"/>
</dbReference>
<dbReference type="Gene3D" id="3.30.450.50">
    <property type="entry name" value="Longin domain"/>
    <property type="match status" value="1"/>
</dbReference>
<dbReference type="GeneID" id="112279270"/>
<evidence type="ECO:0000256" key="9">
    <source>
        <dbReference type="ARBA" id="ARBA00023034"/>
    </source>
</evidence>
<evidence type="ECO:0000256" key="3">
    <source>
        <dbReference type="ARBA" id="ARBA00008025"/>
    </source>
</evidence>
<dbReference type="SUPFAM" id="SSF64356">
    <property type="entry name" value="SNARE-like"/>
    <property type="match status" value="1"/>
</dbReference>
<evidence type="ECO:0000256" key="7">
    <source>
        <dbReference type="ARBA" id="ARBA00022927"/>
    </source>
</evidence>
<evidence type="ECO:0000256" key="5">
    <source>
        <dbReference type="ARBA" id="ARBA00022692"/>
    </source>
</evidence>
<evidence type="ECO:0000313" key="17">
    <source>
        <dbReference type="Proteomes" id="UP000006727"/>
    </source>
</evidence>
<dbReference type="RefSeq" id="XP_024369301.1">
    <property type="nucleotide sequence ID" value="XM_024513533.2"/>
</dbReference>
<comment type="subcellular location">
    <subcellularLocation>
        <location evidence="1">Endoplasmic reticulum membrane</location>
        <topology evidence="1">Single-pass type IV membrane protein</topology>
    </subcellularLocation>
    <subcellularLocation>
        <location evidence="2">Golgi apparatus membrane</location>
    </subcellularLocation>
</comment>
<reference evidence="16 17" key="1">
    <citation type="journal article" date="2008" name="Science">
        <title>The Physcomitrella genome reveals evolutionary insights into the conquest of land by plants.</title>
        <authorList>
            <person name="Rensing S."/>
            <person name="Lang D."/>
            <person name="Zimmer A."/>
            <person name="Terry A."/>
            <person name="Salamov A."/>
            <person name="Shapiro H."/>
            <person name="Nishiyama T."/>
            <person name="Perroud P.-F."/>
            <person name="Lindquist E."/>
            <person name="Kamisugi Y."/>
            <person name="Tanahashi T."/>
            <person name="Sakakibara K."/>
            <person name="Fujita T."/>
            <person name="Oishi K."/>
            <person name="Shin-I T."/>
            <person name="Kuroki Y."/>
            <person name="Toyoda A."/>
            <person name="Suzuki Y."/>
            <person name="Hashimoto A."/>
            <person name="Yamaguchi K."/>
            <person name="Sugano A."/>
            <person name="Kohara Y."/>
            <person name="Fujiyama A."/>
            <person name="Anterola A."/>
            <person name="Aoki S."/>
            <person name="Ashton N."/>
            <person name="Barbazuk W.B."/>
            <person name="Barker E."/>
            <person name="Bennetzen J."/>
            <person name="Bezanilla M."/>
            <person name="Blankenship R."/>
            <person name="Cho S.H."/>
            <person name="Dutcher S."/>
            <person name="Estelle M."/>
            <person name="Fawcett J.A."/>
            <person name="Gundlach H."/>
            <person name="Hanada K."/>
            <person name="Heyl A."/>
            <person name="Hicks K.A."/>
            <person name="Hugh J."/>
            <person name="Lohr M."/>
            <person name="Mayer K."/>
            <person name="Melkozernov A."/>
            <person name="Murata T."/>
            <person name="Nelson D."/>
            <person name="Pils B."/>
            <person name="Prigge M."/>
            <person name="Reiss B."/>
            <person name="Renner T."/>
            <person name="Rombauts S."/>
            <person name="Rushton P."/>
            <person name="Sanderfoot A."/>
            <person name="Schween G."/>
            <person name="Shiu S.-H."/>
            <person name="Stueber K."/>
            <person name="Theodoulou F.L."/>
            <person name="Tu H."/>
            <person name="Van de Peer Y."/>
            <person name="Verrier P.J."/>
            <person name="Waters E."/>
            <person name="Wood A."/>
            <person name="Yang L."/>
            <person name="Cove D."/>
            <person name="Cuming A."/>
            <person name="Hasebe M."/>
            <person name="Lucas S."/>
            <person name="Mishler D.B."/>
            <person name="Reski R."/>
            <person name="Grigoriev I."/>
            <person name="Quatrano R.S."/>
            <person name="Boore J.L."/>
        </authorList>
    </citation>
    <scope>NUCLEOTIDE SEQUENCE [LARGE SCALE GENOMIC DNA]</scope>
    <source>
        <strain evidence="16 17">cv. Gransden 2004</strain>
    </source>
</reference>
<evidence type="ECO:0000259" key="14">
    <source>
        <dbReference type="PROSITE" id="PS50859"/>
    </source>
</evidence>
<evidence type="ECO:0000256" key="11">
    <source>
        <dbReference type="ARBA" id="ARBA00023136"/>
    </source>
</evidence>
<evidence type="ECO:0008006" key="18">
    <source>
        <dbReference type="Google" id="ProtNLM"/>
    </source>
</evidence>
<evidence type="ECO:0000256" key="1">
    <source>
        <dbReference type="ARBA" id="ARBA00004163"/>
    </source>
</evidence>
<dbReference type="PROSITE" id="PS50859">
    <property type="entry name" value="LONGIN"/>
    <property type="match status" value="1"/>
</dbReference>
<dbReference type="RefSeq" id="XP_024369304.1">
    <property type="nucleotide sequence ID" value="XM_024513536.2"/>
</dbReference>
<dbReference type="PANTHER" id="PTHR45837">
    <property type="entry name" value="VESICLE-TRAFFICKING PROTEIN SEC22B"/>
    <property type="match status" value="1"/>
</dbReference>
<reference evidence="16 17" key="2">
    <citation type="journal article" date="2018" name="Plant J.">
        <title>The Physcomitrella patens chromosome-scale assembly reveals moss genome structure and evolution.</title>
        <authorList>
            <person name="Lang D."/>
            <person name="Ullrich K.K."/>
            <person name="Murat F."/>
            <person name="Fuchs J."/>
            <person name="Jenkins J."/>
            <person name="Haas F.B."/>
            <person name="Piednoel M."/>
            <person name="Gundlach H."/>
            <person name="Van Bel M."/>
            <person name="Meyberg R."/>
            <person name="Vives C."/>
            <person name="Morata J."/>
            <person name="Symeonidi A."/>
            <person name="Hiss M."/>
            <person name="Muchero W."/>
            <person name="Kamisugi Y."/>
            <person name="Saleh O."/>
            <person name="Blanc G."/>
            <person name="Decker E.L."/>
            <person name="van Gessel N."/>
            <person name="Grimwood J."/>
            <person name="Hayes R.D."/>
            <person name="Graham S.W."/>
            <person name="Gunter L.E."/>
            <person name="McDaniel S.F."/>
            <person name="Hoernstein S.N.W."/>
            <person name="Larsson A."/>
            <person name="Li F.W."/>
            <person name="Perroud P.F."/>
            <person name="Phillips J."/>
            <person name="Ranjan P."/>
            <person name="Rokshar D.S."/>
            <person name="Rothfels C.J."/>
            <person name="Schneider L."/>
            <person name="Shu S."/>
            <person name="Stevenson D.W."/>
            <person name="Thummler F."/>
            <person name="Tillich M."/>
            <person name="Villarreal Aguilar J.C."/>
            <person name="Widiez T."/>
            <person name="Wong G.K."/>
            <person name="Wymore A."/>
            <person name="Zhang Y."/>
            <person name="Zimmer A.D."/>
            <person name="Quatrano R.S."/>
            <person name="Mayer K.F.X."/>
            <person name="Goodstein D."/>
            <person name="Casacuberta J.M."/>
            <person name="Vandepoele K."/>
            <person name="Reski R."/>
            <person name="Cuming A.C."/>
            <person name="Tuskan G.A."/>
            <person name="Maumus F."/>
            <person name="Salse J."/>
            <person name="Schmutz J."/>
            <person name="Rensing S.A."/>
        </authorList>
    </citation>
    <scope>NUCLEOTIDE SEQUENCE [LARGE SCALE GENOMIC DNA]</scope>
    <source>
        <strain evidence="16 17">cv. Gransden 2004</strain>
    </source>
</reference>
<dbReference type="InterPro" id="IPR044565">
    <property type="entry name" value="Sec22"/>
</dbReference>
<dbReference type="GO" id="GO:0048280">
    <property type="term" value="P:vesicle fusion with Golgi apparatus"/>
    <property type="evidence" value="ECO:0000318"/>
    <property type="project" value="GO_Central"/>
</dbReference>
<protein>
    <recommendedName>
        <fullName evidence="18">R-SNARE, SEC22-family</fullName>
    </recommendedName>
</protein>
<evidence type="ECO:0000256" key="2">
    <source>
        <dbReference type="ARBA" id="ARBA00004394"/>
    </source>
</evidence>
<dbReference type="GO" id="GO:0005789">
    <property type="term" value="C:endoplasmic reticulum membrane"/>
    <property type="evidence" value="ECO:0000318"/>
    <property type="project" value="GO_Central"/>
</dbReference>
<dbReference type="GO" id="GO:0000139">
    <property type="term" value="C:Golgi membrane"/>
    <property type="evidence" value="ECO:0000318"/>
    <property type="project" value="GO_Central"/>
</dbReference>
<dbReference type="FunCoup" id="A0A7I4D7B1">
    <property type="interactions" value="4380"/>
</dbReference>
<dbReference type="InterPro" id="IPR010908">
    <property type="entry name" value="Longin_dom"/>
</dbReference>
<keyword evidence="6" id="KW-0256">Endoplasmic reticulum</keyword>
<dbReference type="CDD" id="cd14824">
    <property type="entry name" value="Longin"/>
    <property type="match status" value="1"/>
</dbReference>
<evidence type="ECO:0000256" key="8">
    <source>
        <dbReference type="ARBA" id="ARBA00022989"/>
    </source>
</evidence>
<dbReference type="InParanoid" id="A0A7I4D7B1"/>
<organism evidence="16 17">
    <name type="scientific">Physcomitrium patens</name>
    <name type="common">Spreading-leaved earth moss</name>
    <name type="synonym">Physcomitrella patens</name>
    <dbReference type="NCBI Taxonomy" id="3218"/>
    <lineage>
        <taxon>Eukaryota</taxon>
        <taxon>Viridiplantae</taxon>
        <taxon>Streptophyta</taxon>
        <taxon>Embryophyta</taxon>
        <taxon>Bryophyta</taxon>
        <taxon>Bryophytina</taxon>
        <taxon>Bryopsida</taxon>
        <taxon>Funariidae</taxon>
        <taxon>Funariales</taxon>
        <taxon>Funariaceae</taxon>
        <taxon>Physcomitrium</taxon>
    </lineage>
</organism>
<dbReference type="Gene3D" id="1.20.5.110">
    <property type="match status" value="1"/>
</dbReference>
<proteinExistence type="inferred from homology"/>
<evidence type="ECO:0000256" key="4">
    <source>
        <dbReference type="ARBA" id="ARBA00022448"/>
    </source>
</evidence>
<dbReference type="GO" id="GO:0012507">
    <property type="term" value="C:ER to Golgi transport vesicle membrane"/>
    <property type="evidence" value="ECO:0000318"/>
    <property type="project" value="GO_Central"/>
</dbReference>
<dbReference type="Pfam" id="PF13774">
    <property type="entry name" value="Longin"/>
    <property type="match status" value="1"/>
</dbReference>
<keyword evidence="4" id="KW-0813">Transport</keyword>
<keyword evidence="17" id="KW-1185">Reference proteome</keyword>
<dbReference type="SMART" id="SM01270">
    <property type="entry name" value="Longin"/>
    <property type="match status" value="1"/>
</dbReference>
<evidence type="ECO:0000256" key="6">
    <source>
        <dbReference type="ARBA" id="ARBA00022824"/>
    </source>
</evidence>
<dbReference type="GO" id="GO:0006890">
    <property type="term" value="P:retrograde vesicle-mediated transport, Golgi to endoplasmic reticulum"/>
    <property type="evidence" value="ECO:0000318"/>
    <property type="project" value="GO_Central"/>
</dbReference>
<dbReference type="EnsemblPlants" id="Pp3c3_11610V3.2">
    <property type="protein sequence ID" value="Pp3c3_11610V3.2"/>
    <property type="gene ID" value="Pp3c3_11610"/>
</dbReference>
<dbReference type="GO" id="GO:0031201">
    <property type="term" value="C:SNARE complex"/>
    <property type="evidence" value="ECO:0000318"/>
    <property type="project" value="GO_Central"/>
</dbReference>
<reference evidence="16" key="3">
    <citation type="submission" date="2020-12" db="UniProtKB">
        <authorList>
            <consortium name="EnsemblPlants"/>
        </authorList>
    </citation>
    <scope>IDENTIFICATION</scope>
</reference>
<evidence type="ECO:0000256" key="12">
    <source>
        <dbReference type="PROSITE-ProRule" id="PRU00290"/>
    </source>
</evidence>
<comment type="similarity">
    <text evidence="3">Belongs to the synaptobrevin family.</text>
</comment>
<dbReference type="GO" id="GO:0005484">
    <property type="term" value="F:SNAP receptor activity"/>
    <property type="evidence" value="ECO:0000318"/>
    <property type="project" value="GO_Central"/>
</dbReference>
<dbReference type="AlphaFoldDB" id="A0A7I4D7B1"/>